<protein>
    <recommendedName>
        <fullName evidence="1">diguanylate cyclase</fullName>
        <ecNumber evidence="1">2.7.7.65</ecNumber>
    </recommendedName>
</protein>
<dbReference type="PROSITE" id="PS50887">
    <property type="entry name" value="GGDEF"/>
    <property type="match status" value="1"/>
</dbReference>
<keyword evidence="6" id="KW-1185">Reference proteome</keyword>
<dbReference type="PANTHER" id="PTHR45138">
    <property type="entry name" value="REGULATORY COMPONENTS OF SENSORY TRANSDUCTION SYSTEM"/>
    <property type="match status" value="1"/>
</dbReference>
<feature type="transmembrane region" description="Helical" evidence="3">
    <location>
        <begin position="167"/>
        <end position="188"/>
    </location>
</feature>
<dbReference type="GO" id="GO:0043709">
    <property type="term" value="P:cell adhesion involved in single-species biofilm formation"/>
    <property type="evidence" value="ECO:0007669"/>
    <property type="project" value="TreeGrafter"/>
</dbReference>
<evidence type="ECO:0000313" key="5">
    <source>
        <dbReference type="EMBL" id="AVO46574.1"/>
    </source>
</evidence>
<feature type="transmembrane region" description="Helical" evidence="3">
    <location>
        <begin position="55"/>
        <end position="72"/>
    </location>
</feature>
<dbReference type="SMART" id="SM00267">
    <property type="entry name" value="GGDEF"/>
    <property type="match status" value="1"/>
</dbReference>
<dbReference type="InterPro" id="IPR043128">
    <property type="entry name" value="Rev_trsase/Diguanyl_cyclase"/>
</dbReference>
<dbReference type="PANTHER" id="PTHR45138:SF9">
    <property type="entry name" value="DIGUANYLATE CYCLASE DGCM-RELATED"/>
    <property type="match status" value="1"/>
</dbReference>
<dbReference type="EMBL" id="CP027668">
    <property type="protein sequence ID" value="AVO46574.1"/>
    <property type="molecule type" value="Genomic_DNA"/>
</dbReference>
<organism evidence="5 6">
    <name type="scientific">Phreatobacter cathodiphilus</name>
    <dbReference type="NCBI Taxonomy" id="1868589"/>
    <lineage>
        <taxon>Bacteria</taxon>
        <taxon>Pseudomonadati</taxon>
        <taxon>Pseudomonadota</taxon>
        <taxon>Alphaproteobacteria</taxon>
        <taxon>Hyphomicrobiales</taxon>
        <taxon>Phreatobacteraceae</taxon>
        <taxon>Phreatobacter</taxon>
    </lineage>
</organism>
<dbReference type="InterPro" id="IPR000160">
    <property type="entry name" value="GGDEF_dom"/>
</dbReference>
<evidence type="ECO:0000259" key="4">
    <source>
        <dbReference type="PROSITE" id="PS50887"/>
    </source>
</evidence>
<keyword evidence="3" id="KW-0812">Transmembrane</keyword>
<evidence type="ECO:0000313" key="6">
    <source>
        <dbReference type="Proteomes" id="UP000237889"/>
    </source>
</evidence>
<accession>A0A2S0NEH8</accession>
<dbReference type="Gene3D" id="3.30.70.270">
    <property type="match status" value="1"/>
</dbReference>
<dbReference type="EC" id="2.7.7.65" evidence="1"/>
<feature type="transmembrane region" description="Helical" evidence="3">
    <location>
        <begin position="92"/>
        <end position="114"/>
    </location>
</feature>
<sequence length="393" mass="42303">MPDRFSILLGADALDARQKREVLDELFDYRPYLLASAAMGLVVLQVFLSGSRREALISAVLVALGVMLRVLVDKAYRSRRAVESDGRHAVGFAATCLGVALLWGVTGAILYRAADDNMRLAVLALGCVLVQAVTFRSYMAPGPTMAQVVILIAFHAAAIVYDGLYVLIPVCIVYTIFQGICIVALGKVRIRQMAAERETRRLLDELQFINAELTRTNLRLADTALSDPLTGVGNRRRFEEALATMGRAAARQGRPLSLLLIDVDHFKLFNDEHGHVAGDQALRHVAERLKEIACGPDQVVTRFGGEEFAVLACGADELAARALADRIRGSVGHAAPAPVLTVSIGVATANGGATAELVGAADRALYAAKRGGRNRVFCDGDTDDPKMPETIRP</sequence>
<reference evidence="5 6" key="1">
    <citation type="submission" date="2018-03" db="EMBL/GenBank/DDBJ databases">
        <title>Genome sequencing of Phreatobacter sp.</title>
        <authorList>
            <person name="Kim S.-J."/>
            <person name="Heo J."/>
            <person name="Kwon S.-W."/>
        </authorList>
    </citation>
    <scope>NUCLEOTIDE SEQUENCE [LARGE SCALE GENOMIC DNA]</scope>
    <source>
        <strain evidence="5 6">S-12</strain>
    </source>
</reference>
<keyword evidence="3" id="KW-0472">Membrane</keyword>
<dbReference type="Proteomes" id="UP000237889">
    <property type="component" value="Chromosome"/>
</dbReference>
<dbReference type="InterPro" id="IPR050469">
    <property type="entry name" value="Diguanylate_Cyclase"/>
</dbReference>
<dbReference type="GO" id="GO:1902201">
    <property type="term" value="P:negative regulation of bacterial-type flagellum-dependent cell motility"/>
    <property type="evidence" value="ECO:0007669"/>
    <property type="project" value="TreeGrafter"/>
</dbReference>
<evidence type="ECO:0000256" key="3">
    <source>
        <dbReference type="SAM" id="Phobius"/>
    </source>
</evidence>
<dbReference type="CDD" id="cd01949">
    <property type="entry name" value="GGDEF"/>
    <property type="match status" value="1"/>
</dbReference>
<name>A0A2S0NEH8_9HYPH</name>
<gene>
    <name evidence="5" type="ORF">C6569_16755</name>
</gene>
<feature type="transmembrane region" description="Helical" evidence="3">
    <location>
        <begin position="120"/>
        <end position="138"/>
    </location>
</feature>
<dbReference type="Pfam" id="PF00990">
    <property type="entry name" value="GGDEF"/>
    <property type="match status" value="1"/>
</dbReference>
<dbReference type="SUPFAM" id="SSF55073">
    <property type="entry name" value="Nucleotide cyclase"/>
    <property type="match status" value="1"/>
</dbReference>
<dbReference type="GO" id="GO:0052621">
    <property type="term" value="F:diguanylate cyclase activity"/>
    <property type="evidence" value="ECO:0007669"/>
    <property type="project" value="UniProtKB-EC"/>
</dbReference>
<keyword evidence="3" id="KW-1133">Transmembrane helix</keyword>
<evidence type="ECO:0000256" key="1">
    <source>
        <dbReference type="ARBA" id="ARBA00012528"/>
    </source>
</evidence>
<comment type="catalytic activity">
    <reaction evidence="2">
        <text>2 GTP = 3',3'-c-di-GMP + 2 diphosphate</text>
        <dbReference type="Rhea" id="RHEA:24898"/>
        <dbReference type="ChEBI" id="CHEBI:33019"/>
        <dbReference type="ChEBI" id="CHEBI:37565"/>
        <dbReference type="ChEBI" id="CHEBI:58805"/>
        <dbReference type="EC" id="2.7.7.65"/>
    </reaction>
</comment>
<feature type="domain" description="GGDEF" evidence="4">
    <location>
        <begin position="254"/>
        <end position="381"/>
    </location>
</feature>
<proteinExistence type="predicted"/>
<dbReference type="KEGG" id="phr:C6569_16755"/>
<dbReference type="AlphaFoldDB" id="A0A2S0NEH8"/>
<feature type="transmembrane region" description="Helical" evidence="3">
    <location>
        <begin position="29"/>
        <end position="49"/>
    </location>
</feature>
<dbReference type="GO" id="GO:0005886">
    <property type="term" value="C:plasma membrane"/>
    <property type="evidence" value="ECO:0007669"/>
    <property type="project" value="TreeGrafter"/>
</dbReference>
<dbReference type="NCBIfam" id="TIGR00254">
    <property type="entry name" value="GGDEF"/>
    <property type="match status" value="1"/>
</dbReference>
<dbReference type="InterPro" id="IPR029787">
    <property type="entry name" value="Nucleotide_cyclase"/>
</dbReference>
<dbReference type="FunFam" id="3.30.70.270:FF:000001">
    <property type="entry name" value="Diguanylate cyclase domain protein"/>
    <property type="match status" value="1"/>
</dbReference>
<evidence type="ECO:0000256" key="2">
    <source>
        <dbReference type="ARBA" id="ARBA00034247"/>
    </source>
</evidence>